<feature type="transmembrane region" description="Helical" evidence="8">
    <location>
        <begin position="494"/>
        <end position="515"/>
    </location>
</feature>
<evidence type="ECO:0000313" key="11">
    <source>
        <dbReference type="Proteomes" id="UP000796880"/>
    </source>
</evidence>
<feature type="transmembrane region" description="Helical" evidence="8">
    <location>
        <begin position="438"/>
        <end position="458"/>
    </location>
</feature>
<feature type="transmembrane region" description="Helical" evidence="8">
    <location>
        <begin position="214"/>
        <end position="233"/>
    </location>
</feature>
<dbReference type="GO" id="GO:0005886">
    <property type="term" value="C:plasma membrane"/>
    <property type="evidence" value="ECO:0007669"/>
    <property type="project" value="TreeGrafter"/>
</dbReference>
<organism evidence="10 11">
    <name type="scientific">Rhamnella rubrinervis</name>
    <dbReference type="NCBI Taxonomy" id="2594499"/>
    <lineage>
        <taxon>Eukaryota</taxon>
        <taxon>Viridiplantae</taxon>
        <taxon>Streptophyta</taxon>
        <taxon>Embryophyta</taxon>
        <taxon>Tracheophyta</taxon>
        <taxon>Spermatophyta</taxon>
        <taxon>Magnoliopsida</taxon>
        <taxon>eudicotyledons</taxon>
        <taxon>Gunneridae</taxon>
        <taxon>Pentapetalae</taxon>
        <taxon>rosids</taxon>
        <taxon>fabids</taxon>
        <taxon>Rosales</taxon>
        <taxon>Rhamnaceae</taxon>
        <taxon>rhamnoid group</taxon>
        <taxon>Rhamneae</taxon>
        <taxon>Rhamnella</taxon>
    </lineage>
</organism>
<comment type="caution">
    <text evidence="10">The sequence shown here is derived from an EMBL/GenBank/DDBJ whole genome shotgun (WGS) entry which is preliminary data.</text>
</comment>
<dbReference type="Pfam" id="PF13520">
    <property type="entry name" value="AA_permease_2"/>
    <property type="match status" value="1"/>
</dbReference>
<keyword evidence="6 8" id="KW-1133">Transmembrane helix</keyword>
<feature type="transmembrane region" description="Helical" evidence="8">
    <location>
        <begin position="106"/>
        <end position="128"/>
    </location>
</feature>
<keyword evidence="4 8" id="KW-0812">Transmembrane</keyword>
<proteinExistence type="inferred from homology"/>
<feature type="transmembrane region" description="Helical" evidence="8">
    <location>
        <begin position="470"/>
        <end position="488"/>
    </location>
</feature>
<evidence type="ECO:0000259" key="9">
    <source>
        <dbReference type="Pfam" id="PF13906"/>
    </source>
</evidence>
<feature type="transmembrane region" description="Helical" evidence="8">
    <location>
        <begin position="555"/>
        <end position="575"/>
    </location>
</feature>
<evidence type="ECO:0000256" key="4">
    <source>
        <dbReference type="ARBA" id="ARBA00022692"/>
    </source>
</evidence>
<feature type="transmembrane region" description="Helical" evidence="8">
    <location>
        <begin position="279"/>
        <end position="300"/>
    </location>
</feature>
<dbReference type="InterPro" id="IPR002293">
    <property type="entry name" value="AA/rel_permease1"/>
</dbReference>
<keyword evidence="7 8" id="KW-0472">Membrane</keyword>
<gene>
    <name evidence="10" type="ORF">FNV43_RR06402</name>
</gene>
<evidence type="ECO:0000256" key="1">
    <source>
        <dbReference type="ARBA" id="ARBA00004141"/>
    </source>
</evidence>
<dbReference type="OrthoDB" id="3900342at2759"/>
<feature type="transmembrane region" description="Helical" evidence="8">
    <location>
        <begin position="81"/>
        <end position="100"/>
    </location>
</feature>
<dbReference type="GO" id="GO:0015189">
    <property type="term" value="F:L-lysine transmembrane transporter activity"/>
    <property type="evidence" value="ECO:0007669"/>
    <property type="project" value="TreeGrafter"/>
</dbReference>
<keyword evidence="3" id="KW-0813">Transport</keyword>
<evidence type="ECO:0000256" key="6">
    <source>
        <dbReference type="ARBA" id="ARBA00022989"/>
    </source>
</evidence>
<feature type="transmembrane region" description="Helical" evidence="8">
    <location>
        <begin position="162"/>
        <end position="183"/>
    </location>
</feature>
<keyword evidence="11" id="KW-1185">Reference proteome</keyword>
<evidence type="ECO:0000313" key="10">
    <source>
        <dbReference type="EMBL" id="KAF3450322.1"/>
    </source>
</evidence>
<comment type="subcellular location">
    <subcellularLocation>
        <location evidence="1">Membrane</location>
        <topology evidence="1">Multi-pass membrane protein</topology>
    </subcellularLocation>
</comment>
<dbReference type="Proteomes" id="UP000796880">
    <property type="component" value="Unassembled WGS sequence"/>
</dbReference>
<keyword evidence="5" id="KW-0029">Amino-acid transport</keyword>
<dbReference type="FunFam" id="1.20.1740.10:FF:000035">
    <property type="entry name" value="Cationic amino acid transporter 5"/>
    <property type="match status" value="1"/>
</dbReference>
<evidence type="ECO:0000256" key="2">
    <source>
        <dbReference type="ARBA" id="ARBA00008572"/>
    </source>
</evidence>
<protein>
    <recommendedName>
        <fullName evidence="9">Cationic amino acid transporter C-terminal domain-containing protein</fullName>
    </recommendedName>
</protein>
<dbReference type="InterPro" id="IPR029485">
    <property type="entry name" value="CAT_C"/>
</dbReference>
<dbReference type="EMBL" id="VOIH02000003">
    <property type="protein sequence ID" value="KAF3450322.1"/>
    <property type="molecule type" value="Genomic_DNA"/>
</dbReference>
<dbReference type="GO" id="GO:0005313">
    <property type="term" value="F:L-glutamate transmembrane transporter activity"/>
    <property type="evidence" value="ECO:0007669"/>
    <property type="project" value="TreeGrafter"/>
</dbReference>
<evidence type="ECO:0000256" key="3">
    <source>
        <dbReference type="ARBA" id="ARBA00022448"/>
    </source>
</evidence>
<reference evidence="10" key="1">
    <citation type="submission" date="2020-03" db="EMBL/GenBank/DDBJ databases">
        <title>A high-quality chromosome-level genome assembly of a woody plant with both climbing and erect habits, Rhamnella rubrinervis.</title>
        <authorList>
            <person name="Lu Z."/>
            <person name="Yang Y."/>
            <person name="Zhu X."/>
            <person name="Sun Y."/>
        </authorList>
    </citation>
    <scope>NUCLEOTIDE SEQUENCE</scope>
    <source>
        <strain evidence="10">BYM</strain>
        <tissue evidence="10">Leaf</tissue>
    </source>
</reference>
<feature type="transmembrane region" description="Helical" evidence="8">
    <location>
        <begin position="522"/>
        <end position="543"/>
    </location>
</feature>
<dbReference type="PANTHER" id="PTHR43243:SF1">
    <property type="entry name" value="CATIONIC AMINO ACID TRANSPORTER 1"/>
    <property type="match status" value="1"/>
</dbReference>
<feature type="transmembrane region" description="Helical" evidence="8">
    <location>
        <begin position="410"/>
        <end position="432"/>
    </location>
</feature>
<evidence type="ECO:0000256" key="5">
    <source>
        <dbReference type="ARBA" id="ARBA00022970"/>
    </source>
</evidence>
<dbReference type="Gene3D" id="1.20.1740.10">
    <property type="entry name" value="Amino acid/polyamine transporter I"/>
    <property type="match status" value="1"/>
</dbReference>
<dbReference type="PANTHER" id="PTHR43243">
    <property type="entry name" value="INNER MEMBRANE TRANSPORTER YGJI-RELATED"/>
    <property type="match status" value="1"/>
</dbReference>
<dbReference type="AlphaFoldDB" id="A0A8K0MLF5"/>
<feature type="domain" description="Cationic amino acid transporter C-terminal" evidence="9">
    <location>
        <begin position="524"/>
        <end position="574"/>
    </location>
</feature>
<accession>A0A8K0MLF5</accession>
<dbReference type="Pfam" id="PF13906">
    <property type="entry name" value="AA_permease_C"/>
    <property type="match status" value="1"/>
</dbReference>
<comment type="similarity">
    <text evidence="2">Belongs to the amino acid-polyamine-organocation (APC) superfamily. Cationic amino acid transporter (CAT) (TC 2.A.3.3) family.</text>
</comment>
<sequence length="603" mass="66149">MGLNVDANGEGMRRRGCSCTKDDFLPEESFKSWGNYVTALKETPFRFVDRVLTRSVDSTELVDMKARSQHEMKKTLNWWDFIWFGIGAVIGAGIFVLTGVEAKQYAGPAVVISYVVSGVSAMLSVFCYTEFAVEIPVADTLILTRYTSGGSFAYLRVELGDFMAFIAAGNILLEYVIGGAAVARSWTSYFATLCNHQAEDFRIKLHNVSPDYGHLDPIAIFVIAVICLVAVLSTKGSSRLNYIASDVHILVILFIIIAGLTKADTKNYTPFAPFEARGIFKASSVLFFAYVGFDAVSTLAEETKNPGKDIPIGLVGSMLITTFLYCLLAVTLCLMQPFDQIDKDAPFSVAFQAVGMDWAKYVVAAGALKGMTSVLVVVAVGQARYLTHIARTHMLPPWLAHVNERTGTPVNATVVMLVATAVIAFFTNLGILANLLSISTLFIFMMVALALLVRRYYVAGVTTETNRIKLIVCILLILGSSIACAIYWGQSDGWIGYAIALPFWLIGTVGLWLFVPQARSPKLWGVPLVPWLPSGSIGMNIFLLGSIDKGSFVRFAAWTGIILFYYFFFGLHASYDTAKEYAKRKEEDVSELKKVEEGSDNVS</sequence>
<feature type="transmembrane region" description="Helical" evidence="8">
    <location>
        <begin position="358"/>
        <end position="381"/>
    </location>
</feature>
<evidence type="ECO:0000256" key="8">
    <source>
        <dbReference type="SAM" id="Phobius"/>
    </source>
</evidence>
<name>A0A8K0MLF5_9ROSA</name>
<evidence type="ECO:0000256" key="7">
    <source>
        <dbReference type="ARBA" id="ARBA00023136"/>
    </source>
</evidence>
<feature type="transmembrane region" description="Helical" evidence="8">
    <location>
        <begin position="312"/>
        <end position="338"/>
    </location>
</feature>
<feature type="transmembrane region" description="Helical" evidence="8">
    <location>
        <begin position="240"/>
        <end position="259"/>
    </location>
</feature>